<evidence type="ECO:0000259" key="1">
    <source>
        <dbReference type="Pfam" id="PF08389"/>
    </source>
</evidence>
<accession>A0A0V1J1Y6</accession>
<name>A0A0V1J1Y6_TRIPS</name>
<organism evidence="2 3">
    <name type="scientific">Trichinella pseudospiralis</name>
    <name type="common">Parasitic roundworm</name>
    <dbReference type="NCBI Taxonomy" id="6337"/>
    <lineage>
        <taxon>Eukaryota</taxon>
        <taxon>Metazoa</taxon>
        <taxon>Ecdysozoa</taxon>
        <taxon>Nematoda</taxon>
        <taxon>Enoplea</taxon>
        <taxon>Dorylaimia</taxon>
        <taxon>Trichinellida</taxon>
        <taxon>Trichinellidae</taxon>
        <taxon>Trichinella</taxon>
    </lineage>
</organism>
<evidence type="ECO:0000313" key="3">
    <source>
        <dbReference type="Proteomes" id="UP000054805"/>
    </source>
</evidence>
<dbReference type="Pfam" id="PF24138">
    <property type="entry name" value="TPR_TNPO3_IPO13_2nd"/>
    <property type="match status" value="1"/>
</dbReference>
<feature type="domain" description="Exportin-1/Importin-beta-like" evidence="1">
    <location>
        <begin position="102"/>
        <end position="250"/>
    </location>
</feature>
<reference evidence="2 3" key="1">
    <citation type="submission" date="2015-01" db="EMBL/GenBank/DDBJ databases">
        <title>Evolution of Trichinella species and genotypes.</title>
        <authorList>
            <person name="Korhonen P.K."/>
            <person name="Edoardo P."/>
            <person name="Giuseppe L.R."/>
            <person name="Gasser R.B."/>
        </authorList>
    </citation>
    <scope>NUCLEOTIDE SEQUENCE [LARGE SCALE GENOMIC DNA]</scope>
    <source>
        <strain evidence="2">ISS588</strain>
    </source>
</reference>
<dbReference type="PANTHER" id="PTHR12363:SF42">
    <property type="entry name" value="TRANSPORTIN-3"/>
    <property type="match status" value="1"/>
</dbReference>
<dbReference type="InterPro" id="IPR057941">
    <property type="entry name" value="TPR_TNPO3_IPO13_2nd"/>
</dbReference>
<dbReference type="PANTHER" id="PTHR12363">
    <property type="entry name" value="TRANSPORTIN 3 AND IMPORTIN 13"/>
    <property type="match status" value="1"/>
</dbReference>
<evidence type="ECO:0000313" key="2">
    <source>
        <dbReference type="EMBL" id="KRZ28993.1"/>
    </source>
</evidence>
<dbReference type="Gene3D" id="1.25.10.10">
    <property type="entry name" value="Leucine-rich Repeat Variant"/>
    <property type="match status" value="1"/>
</dbReference>
<dbReference type="InterPro" id="IPR051345">
    <property type="entry name" value="Importin_beta-like_NTR"/>
</dbReference>
<dbReference type="InterPro" id="IPR011989">
    <property type="entry name" value="ARM-like"/>
</dbReference>
<gene>
    <name evidence="2" type="primary">TNPO3</name>
    <name evidence="2" type="ORF">T4B_8714</name>
</gene>
<dbReference type="InterPro" id="IPR013598">
    <property type="entry name" value="Exportin-1/Importin-b-like"/>
</dbReference>
<dbReference type="SUPFAM" id="SSF48371">
    <property type="entry name" value="ARM repeat"/>
    <property type="match status" value="1"/>
</dbReference>
<dbReference type="Pfam" id="PF08389">
    <property type="entry name" value="Xpo1"/>
    <property type="match status" value="1"/>
</dbReference>
<dbReference type="Pfam" id="PF24139">
    <property type="entry name" value="TPR_TNPO3_IPO13_4th"/>
    <property type="match status" value="1"/>
</dbReference>
<dbReference type="Proteomes" id="UP000054805">
    <property type="component" value="Unassembled WGS sequence"/>
</dbReference>
<dbReference type="InterPro" id="IPR058537">
    <property type="entry name" value="TPR_TNPO3_IPO13_4th"/>
</dbReference>
<proteinExistence type="predicted"/>
<dbReference type="InterPro" id="IPR016024">
    <property type="entry name" value="ARM-type_fold"/>
</dbReference>
<sequence length="923" mass="105972">MDVDSLFTNVICAVRTMLTGTNVEEIHNATNWLNEFQKSDMAVVIAEKILNSNNLPAAWLFAATTIRTKLLNNFQQASSDSYSMFLDSLVSLAMRFNAIGNRPVLSTLSSAIAILHIKVHDWKDPVLDLSSKLVTPGNQHLLFLLVLSTYTEELNNERLRVGICRRQELKQAVYLQMNNIMECVTSICAMDGPENERLAAQQCALKCLSNLIGAIFPPNEICQYPLFGKILEILEDKWADATIHECALECASNFLLEIADLQYQSSFTIQPYKHIILKLFELQPMLFTAVAEKDDQRIQNYVKLFIELSESCITTMITEADPDIDKKPLTLMLEIFALNDYQLIGKTFSFWYLLSEAIYKMSDHCNIEKEVFKYVSELMNVCCYEEDTHDIPSEEDEFEDFRFMARESIRDVTFIIGSVTLLKKIYKRLTNCGNDWRKIEACFYVLSSVSSIAPLEHFEQIGEVFKSITVMPTETHPCLVRAALDFVICSYTWLHCNPDYFDATFTFVLSCFKNQKLHNQAAKAVMCLSDQKRAVMFLDDLINILKNAFQSQAPAKIVNRLIEAFMNILMMSPPNQLESILTELMSDQIKRLAEVMRVASSDNSIPRQAVNYLDSISVFFRSAKFEVRSNSRHPFLPVTTELCPFLLQILDVAVADYNITEHCCRSLRYMFRCLERNALVFLEPVIIKIYTMYQKTGFSCYMYLASVLTDQFGDNPEFRPGLQHLFNSLIPISFQELCKKNFSEECYDTLDDFFRLTYRYFSNFPDTFASVELQDVMMKVIVATSRINSDFSFRSMCGFVRVLFEFVSDGISAEQFKNRKEEDLKIINAYVMKIGFELVFTFLKAAVTHICHSVNEAVGEIMLVIATYNRDMYMSWIKQSIQCFANENAQLAPLLENIGTKLAQVTEITDYFNLVTSLADLYR</sequence>
<dbReference type="GO" id="GO:0005737">
    <property type="term" value="C:cytoplasm"/>
    <property type="evidence" value="ECO:0007669"/>
    <property type="project" value="TreeGrafter"/>
</dbReference>
<protein>
    <submittedName>
        <fullName evidence="2">Transportin-3</fullName>
    </submittedName>
</protein>
<dbReference type="GO" id="GO:0006606">
    <property type="term" value="P:protein import into nucleus"/>
    <property type="evidence" value="ECO:0007669"/>
    <property type="project" value="TreeGrafter"/>
</dbReference>
<keyword evidence="3" id="KW-1185">Reference proteome</keyword>
<dbReference type="AlphaFoldDB" id="A0A0V1J1Y6"/>
<comment type="caution">
    <text evidence="2">The sequence shown here is derived from an EMBL/GenBank/DDBJ whole genome shotgun (WGS) entry which is preliminary data.</text>
</comment>
<dbReference type="EMBL" id="JYDS01000051">
    <property type="protein sequence ID" value="KRZ28993.1"/>
    <property type="molecule type" value="Genomic_DNA"/>
</dbReference>